<evidence type="ECO:0000313" key="2">
    <source>
        <dbReference type="EMBL" id="MCM2679714.1"/>
    </source>
</evidence>
<proteinExistence type="predicted"/>
<sequence>MKSFNVSAVGVLMSGIALSAPTIAEVTNTVVLASDIEWGKLNPARGDKSPKAANLWGDRKADVATGFLVEFEDGFSSPPHIHNVTYRGVVISGTVHNDDPQAAHTWMPAGSFWTQVVGESHITAAKGKRNLTYIEIDSGPYLVRPLEQAFETSERSINIDQTNLVWLSAADTLWINSQSSKLPPAQLPHISFLWGNPENSEPNGTFLKLPAQTSGQLHSSGKIRAVLIQGKLNYAGSDAVLEPGSLFSADGASVHKISTTGQSDVVIYVRTEGQYQYKVD</sequence>
<keyword evidence="3" id="KW-1185">Reference proteome</keyword>
<dbReference type="Gene3D" id="2.60.120.10">
    <property type="entry name" value="Jelly Rolls"/>
    <property type="match status" value="2"/>
</dbReference>
<organism evidence="2 3">
    <name type="scientific">Echinimonas agarilytica</name>
    <dbReference type="NCBI Taxonomy" id="1215918"/>
    <lineage>
        <taxon>Bacteria</taxon>
        <taxon>Pseudomonadati</taxon>
        <taxon>Pseudomonadota</taxon>
        <taxon>Gammaproteobacteria</taxon>
        <taxon>Alteromonadales</taxon>
        <taxon>Echinimonadaceae</taxon>
        <taxon>Echinimonas</taxon>
    </lineage>
</organism>
<evidence type="ECO:0000313" key="3">
    <source>
        <dbReference type="Proteomes" id="UP001165393"/>
    </source>
</evidence>
<dbReference type="CDD" id="cd06989">
    <property type="entry name" value="cupin_DRT102"/>
    <property type="match status" value="1"/>
</dbReference>
<reference evidence="2 3" key="1">
    <citation type="journal article" date="2013" name="Antonie Van Leeuwenhoek">
        <title>Echinimonas agarilytica gen. nov., sp. nov., a new gammaproteobacterium isolated from the sea urchin Strongylocentrotus intermedius.</title>
        <authorList>
            <person name="Nedashkovskaya O.I."/>
            <person name="Stenkova A.M."/>
            <person name="Zhukova N.V."/>
            <person name="Van Trappen S."/>
            <person name="Lee J.S."/>
            <person name="Kim S.B."/>
        </authorList>
    </citation>
    <scope>NUCLEOTIDE SEQUENCE [LARGE SCALE GENOMIC DNA]</scope>
    <source>
        <strain evidence="2 3">KMM 6351</strain>
    </source>
</reference>
<evidence type="ECO:0000256" key="1">
    <source>
        <dbReference type="SAM" id="SignalP"/>
    </source>
</evidence>
<keyword evidence="1" id="KW-0732">Signal</keyword>
<dbReference type="AlphaFoldDB" id="A0AA41W5Z7"/>
<protein>
    <submittedName>
        <fullName evidence="2">DUF4437 domain-containing protein</fullName>
    </submittedName>
</protein>
<dbReference type="InterPro" id="IPR011051">
    <property type="entry name" value="RmlC_Cupin_sf"/>
</dbReference>
<dbReference type="InterPro" id="IPR014710">
    <property type="entry name" value="RmlC-like_jellyroll"/>
</dbReference>
<dbReference type="Pfam" id="PF14499">
    <property type="entry name" value="DUF4437"/>
    <property type="match status" value="1"/>
</dbReference>
<dbReference type="Proteomes" id="UP001165393">
    <property type="component" value="Unassembled WGS sequence"/>
</dbReference>
<comment type="caution">
    <text evidence="2">The sequence shown here is derived from an EMBL/GenBank/DDBJ whole genome shotgun (WGS) entry which is preliminary data.</text>
</comment>
<name>A0AA41W5Z7_9GAMM</name>
<feature type="chain" id="PRO_5041315965" evidence="1">
    <location>
        <begin position="20"/>
        <end position="280"/>
    </location>
</feature>
<dbReference type="SUPFAM" id="SSF51182">
    <property type="entry name" value="RmlC-like cupins"/>
    <property type="match status" value="1"/>
</dbReference>
<accession>A0AA41W5Z7</accession>
<dbReference type="RefSeq" id="WP_251261154.1">
    <property type="nucleotide sequence ID" value="NZ_JAMQGP010000003.1"/>
</dbReference>
<dbReference type="InterPro" id="IPR028013">
    <property type="entry name" value="DUF4437"/>
</dbReference>
<dbReference type="EMBL" id="JAMQGP010000003">
    <property type="protein sequence ID" value="MCM2679714.1"/>
    <property type="molecule type" value="Genomic_DNA"/>
</dbReference>
<feature type="signal peptide" evidence="1">
    <location>
        <begin position="1"/>
        <end position="19"/>
    </location>
</feature>
<gene>
    <name evidence="2" type="ORF">NAF29_08565</name>
</gene>